<comment type="cofactor">
    <cofactor evidence="1">
        <name>heme b</name>
        <dbReference type="ChEBI" id="CHEBI:60344"/>
    </cofactor>
</comment>
<dbReference type="InterPro" id="IPR012292">
    <property type="entry name" value="Globin/Proto"/>
</dbReference>
<evidence type="ECO:0000256" key="14">
    <source>
        <dbReference type="RuleBase" id="RU000356"/>
    </source>
</evidence>
<dbReference type="Gene3D" id="1.10.490.10">
    <property type="entry name" value="Globins"/>
    <property type="match status" value="1"/>
</dbReference>
<keyword evidence="5 14" id="KW-0561">Oxygen transport</keyword>
<dbReference type="Gene3D" id="3.40.50.80">
    <property type="entry name" value="Nucleotide-binding domain of ferredoxin-NADP reductase (FNR) module"/>
    <property type="match status" value="1"/>
</dbReference>
<proteinExistence type="inferred from homology"/>
<dbReference type="Pfam" id="PF00175">
    <property type="entry name" value="NAD_binding_1"/>
    <property type="match status" value="1"/>
</dbReference>
<comment type="similarity">
    <text evidence="14">Belongs to the globin family.</text>
</comment>
<dbReference type="EMBL" id="CP001958">
    <property type="protein sequence ID" value="ADG96965.1"/>
    <property type="molecule type" value="Genomic_DNA"/>
</dbReference>
<keyword evidence="7" id="KW-0479">Metal-binding</keyword>
<dbReference type="SUPFAM" id="SSF63380">
    <property type="entry name" value="Riboflavin synthase domain-like"/>
    <property type="match status" value="1"/>
</dbReference>
<feature type="domain" description="Globin" evidence="15">
    <location>
        <begin position="2"/>
        <end position="142"/>
    </location>
</feature>
<evidence type="ECO:0000256" key="10">
    <source>
        <dbReference type="ARBA" id="ARBA00023014"/>
    </source>
</evidence>
<comment type="similarity">
    <text evidence="2">In the C-terminal section; belongs to the flavoprotein pyridine nucleotide cytochrome reductase family.</text>
</comment>
<dbReference type="InterPro" id="IPR001433">
    <property type="entry name" value="OxRdtase_FAD/NAD-bd"/>
</dbReference>
<dbReference type="GO" id="GO:0005344">
    <property type="term" value="F:oxygen carrier activity"/>
    <property type="evidence" value="ECO:0007669"/>
    <property type="project" value="UniProtKB-KW"/>
</dbReference>
<evidence type="ECO:0000313" key="18">
    <source>
        <dbReference type="Proteomes" id="UP000002247"/>
    </source>
</evidence>
<dbReference type="GO" id="GO:0019825">
    <property type="term" value="F:oxygen binding"/>
    <property type="evidence" value="ECO:0007669"/>
    <property type="project" value="InterPro"/>
</dbReference>
<reference evidence="17 18" key="1">
    <citation type="journal article" date="2010" name="Stand. Genomic Sci.">
        <title>Complete genome sequence of Segniliparus rotundus type strain (CDC 1076).</title>
        <authorList>
            <person name="Sikorski J."/>
            <person name="Lapidus A."/>
            <person name="Copeland A."/>
            <person name="Misra M."/>
            <person name="Glavina Del Rio T."/>
            <person name="Nolan M."/>
            <person name="Lucas S."/>
            <person name="Chen F."/>
            <person name="Tice H."/>
            <person name="Cheng J.F."/>
            <person name="Jando M."/>
            <person name="Schneider S."/>
            <person name="Bruce D."/>
            <person name="Goodwin L."/>
            <person name="Pitluck S."/>
            <person name="Liolios K."/>
            <person name="Mikhailova N."/>
            <person name="Pati A."/>
            <person name="Ivanova N."/>
            <person name="Mavromatis K."/>
            <person name="Chen A."/>
            <person name="Palaniappan K."/>
            <person name="Chertkov O."/>
            <person name="Land M."/>
            <person name="Hauser L."/>
            <person name="Chang Y.J."/>
            <person name="Jeffries C.D."/>
            <person name="Brettin T."/>
            <person name="Detter J.C."/>
            <person name="Han C."/>
            <person name="Rohde M."/>
            <person name="Goker M."/>
            <person name="Bristow J."/>
            <person name="Eisen J.A."/>
            <person name="Markowitz V."/>
            <person name="Hugenholtz P."/>
            <person name="Kyrpides N.C."/>
            <person name="Klenk H.P."/>
        </authorList>
    </citation>
    <scope>NUCLEOTIDE SEQUENCE [LARGE SCALE GENOMIC DNA]</scope>
    <source>
        <strain evidence="18">ATCC BAA-972 / CDC 1076 / CIP 108378 / DSM 44985 / JCM 13578</strain>
    </source>
</reference>
<evidence type="ECO:0000313" key="17">
    <source>
        <dbReference type="EMBL" id="ADG96965.1"/>
    </source>
</evidence>
<comment type="catalytic activity">
    <reaction evidence="12">
        <text>2 nitric oxide + NADH + 2 O2 = 2 nitrate + NAD(+) + H(+)</text>
        <dbReference type="Rhea" id="RHEA:19469"/>
        <dbReference type="ChEBI" id="CHEBI:15378"/>
        <dbReference type="ChEBI" id="CHEBI:15379"/>
        <dbReference type="ChEBI" id="CHEBI:16480"/>
        <dbReference type="ChEBI" id="CHEBI:17632"/>
        <dbReference type="ChEBI" id="CHEBI:57540"/>
        <dbReference type="ChEBI" id="CHEBI:57945"/>
        <dbReference type="EC" id="1.14.12.17"/>
    </reaction>
</comment>
<evidence type="ECO:0000256" key="9">
    <source>
        <dbReference type="ARBA" id="ARBA00023004"/>
    </source>
</evidence>
<dbReference type="Proteomes" id="UP000002247">
    <property type="component" value="Chromosome"/>
</dbReference>
<evidence type="ECO:0000256" key="5">
    <source>
        <dbReference type="ARBA" id="ARBA00022621"/>
    </source>
</evidence>
<dbReference type="AlphaFoldDB" id="D6ZBY8"/>
<dbReference type="Pfam" id="PF00970">
    <property type="entry name" value="FAD_binding_6"/>
    <property type="match status" value="1"/>
</dbReference>
<dbReference type="InterPro" id="IPR009050">
    <property type="entry name" value="Globin-like_sf"/>
</dbReference>
<organism evidence="17 18">
    <name type="scientific">Segniliparus rotundus (strain ATCC BAA-972 / CDC 1076 / CIP 108378 / DSM 44985 / JCM 13578)</name>
    <dbReference type="NCBI Taxonomy" id="640132"/>
    <lineage>
        <taxon>Bacteria</taxon>
        <taxon>Bacillati</taxon>
        <taxon>Actinomycetota</taxon>
        <taxon>Actinomycetes</taxon>
        <taxon>Mycobacteriales</taxon>
        <taxon>Segniliparaceae</taxon>
        <taxon>Segniliparus</taxon>
    </lineage>
</organism>
<protein>
    <recommendedName>
        <fullName evidence="3">nitric oxide dioxygenase</fullName>
        <ecNumber evidence="3">1.14.12.17</ecNumber>
    </recommendedName>
</protein>
<dbReference type="InterPro" id="IPR039261">
    <property type="entry name" value="FNR_nucleotide-bd"/>
</dbReference>
<evidence type="ECO:0000256" key="3">
    <source>
        <dbReference type="ARBA" id="ARBA00012229"/>
    </source>
</evidence>
<dbReference type="SUPFAM" id="SSF46458">
    <property type="entry name" value="Globin-like"/>
    <property type="match status" value="1"/>
</dbReference>
<dbReference type="Gene3D" id="2.40.30.10">
    <property type="entry name" value="Translation factors"/>
    <property type="match status" value="1"/>
</dbReference>
<dbReference type="GO" id="GO:0071500">
    <property type="term" value="P:cellular response to nitrosative stress"/>
    <property type="evidence" value="ECO:0007669"/>
    <property type="project" value="TreeGrafter"/>
</dbReference>
<evidence type="ECO:0000256" key="12">
    <source>
        <dbReference type="ARBA" id="ARBA00048649"/>
    </source>
</evidence>
<evidence type="ECO:0000256" key="11">
    <source>
        <dbReference type="ARBA" id="ARBA00023027"/>
    </source>
</evidence>
<evidence type="ECO:0000259" key="16">
    <source>
        <dbReference type="PROSITE" id="PS51384"/>
    </source>
</evidence>
<dbReference type="eggNOG" id="COG1017">
    <property type="taxonomic scope" value="Bacteria"/>
</dbReference>
<dbReference type="GO" id="GO:0046210">
    <property type="term" value="P:nitric oxide catabolic process"/>
    <property type="evidence" value="ECO:0007669"/>
    <property type="project" value="TreeGrafter"/>
</dbReference>
<keyword evidence="18" id="KW-1185">Reference proteome</keyword>
<evidence type="ECO:0000259" key="15">
    <source>
        <dbReference type="PROSITE" id="PS01033"/>
    </source>
</evidence>
<evidence type="ECO:0000256" key="4">
    <source>
        <dbReference type="ARBA" id="ARBA00022617"/>
    </source>
</evidence>
<dbReference type="GO" id="GO:0020037">
    <property type="term" value="F:heme binding"/>
    <property type="evidence" value="ECO:0007669"/>
    <property type="project" value="InterPro"/>
</dbReference>
<name>D6ZBY8_SEGRD</name>
<dbReference type="CDD" id="cd06184">
    <property type="entry name" value="flavohem_like_fad_nad_binding"/>
    <property type="match status" value="1"/>
</dbReference>
<sequence>MSLSDQAKSVLRATAPAVGAALDEIAPLFYDRLFAAHPELLRDLFNRGNQAQGDQPKALAGSIVAFAGLALAGDEDRYGAVLDRIAHKHASLGVTAELYSVVHEHLFAAIAQVLGEAVTPEVASAWTELYWLMAGELIARERGLYDAARVAPGEVWREARVAARALESADVVSLELVDPSGAGLPAFLPGQYVSVQVALPDGARQIRQYSLAGGTSEGSWRLGVKRVRGEAGAPDGEVSNHIYENVFEGDLVRVSIPAGELVLDRSDRPLVLVSAGIGCTPIMGMLHALAAERSERSTTVLHADRALSTHAYRAELADLVGQLPNGRLWTWYQSLDGSRRGALSGLMDFDAVDVAPDAVAYVCGPTPFLGYAVSALTAKGLSEADVRYEVFGPLAALVAA</sequence>
<evidence type="ECO:0000256" key="6">
    <source>
        <dbReference type="ARBA" id="ARBA00022714"/>
    </source>
</evidence>
<dbReference type="PANTHER" id="PTHR43396:SF3">
    <property type="entry name" value="FLAVOHEMOPROTEIN"/>
    <property type="match status" value="1"/>
</dbReference>
<dbReference type="RefSeq" id="WP_013137421.1">
    <property type="nucleotide sequence ID" value="NC_014168.1"/>
</dbReference>
<evidence type="ECO:0000256" key="2">
    <source>
        <dbReference type="ARBA" id="ARBA00006401"/>
    </source>
</evidence>
<dbReference type="InterPro" id="IPR017938">
    <property type="entry name" value="Riboflavin_synthase-like_b-brl"/>
</dbReference>
<evidence type="ECO:0000256" key="13">
    <source>
        <dbReference type="ARBA" id="ARBA00049433"/>
    </source>
</evidence>
<accession>D6ZBY8</accession>
<dbReference type="SUPFAM" id="SSF52343">
    <property type="entry name" value="Ferredoxin reductase-like, C-terminal NADP-linked domain"/>
    <property type="match status" value="1"/>
</dbReference>
<dbReference type="InterPro" id="IPR008333">
    <property type="entry name" value="Cbr1-like_FAD-bd_dom"/>
</dbReference>
<keyword evidence="9" id="KW-0408">Iron</keyword>
<keyword evidence="4 14" id="KW-0349">Heme</keyword>
<dbReference type="OrthoDB" id="9801223at2"/>
<dbReference type="KEGG" id="srt:Srot_0478"/>
<keyword evidence="6" id="KW-0001">2Fe-2S</keyword>
<dbReference type="GO" id="GO:0071949">
    <property type="term" value="F:FAD binding"/>
    <property type="evidence" value="ECO:0007669"/>
    <property type="project" value="TreeGrafter"/>
</dbReference>
<keyword evidence="8" id="KW-0521">NADP</keyword>
<dbReference type="PRINTS" id="PR00410">
    <property type="entry name" value="PHEHYDRXLASE"/>
</dbReference>
<dbReference type="PANTHER" id="PTHR43396">
    <property type="entry name" value="FLAVOHEMOPROTEIN"/>
    <property type="match status" value="1"/>
</dbReference>
<keyword evidence="14" id="KW-0813">Transport</keyword>
<dbReference type="InterPro" id="IPR017927">
    <property type="entry name" value="FAD-bd_FR_type"/>
</dbReference>
<dbReference type="GO" id="GO:0046872">
    <property type="term" value="F:metal ion binding"/>
    <property type="evidence" value="ECO:0007669"/>
    <property type="project" value="UniProtKB-KW"/>
</dbReference>
<evidence type="ECO:0000256" key="7">
    <source>
        <dbReference type="ARBA" id="ARBA00022723"/>
    </source>
</evidence>
<feature type="domain" description="FAD-binding FR-type" evidence="16">
    <location>
        <begin position="154"/>
        <end position="264"/>
    </location>
</feature>
<dbReference type="Pfam" id="PF00042">
    <property type="entry name" value="Globin"/>
    <property type="match status" value="1"/>
</dbReference>
<evidence type="ECO:0000256" key="1">
    <source>
        <dbReference type="ARBA" id="ARBA00001970"/>
    </source>
</evidence>
<dbReference type="GO" id="GO:0051537">
    <property type="term" value="F:2 iron, 2 sulfur cluster binding"/>
    <property type="evidence" value="ECO:0007669"/>
    <property type="project" value="UniProtKB-KW"/>
</dbReference>
<comment type="catalytic activity">
    <reaction evidence="13">
        <text>2 nitric oxide + NADPH + 2 O2 = 2 nitrate + NADP(+) + H(+)</text>
        <dbReference type="Rhea" id="RHEA:19465"/>
        <dbReference type="ChEBI" id="CHEBI:15378"/>
        <dbReference type="ChEBI" id="CHEBI:15379"/>
        <dbReference type="ChEBI" id="CHEBI:16480"/>
        <dbReference type="ChEBI" id="CHEBI:17632"/>
        <dbReference type="ChEBI" id="CHEBI:57783"/>
        <dbReference type="ChEBI" id="CHEBI:58349"/>
        <dbReference type="EC" id="1.14.12.17"/>
    </reaction>
</comment>
<dbReference type="HOGENOM" id="CLU_003827_12_0_11"/>
<dbReference type="eggNOG" id="COG1018">
    <property type="taxonomic scope" value="Bacteria"/>
</dbReference>
<dbReference type="EC" id="1.14.12.17" evidence="3"/>
<dbReference type="PROSITE" id="PS01033">
    <property type="entry name" value="GLOBIN"/>
    <property type="match status" value="1"/>
</dbReference>
<keyword evidence="10" id="KW-0411">Iron-sulfur</keyword>
<gene>
    <name evidence="17" type="ordered locus">Srot_0478</name>
</gene>
<dbReference type="STRING" id="640132.Srot_0478"/>
<dbReference type="CDD" id="cd14782">
    <property type="entry name" value="FHb-globin_2"/>
    <property type="match status" value="1"/>
</dbReference>
<dbReference type="InterPro" id="IPR000971">
    <property type="entry name" value="Globin"/>
</dbReference>
<dbReference type="GO" id="GO:0008941">
    <property type="term" value="F:nitric oxide dioxygenase NAD(P)H activity"/>
    <property type="evidence" value="ECO:0007669"/>
    <property type="project" value="UniProtKB-EC"/>
</dbReference>
<evidence type="ECO:0000256" key="8">
    <source>
        <dbReference type="ARBA" id="ARBA00022857"/>
    </source>
</evidence>
<dbReference type="PROSITE" id="PS51384">
    <property type="entry name" value="FAD_FR"/>
    <property type="match status" value="1"/>
</dbReference>
<keyword evidence="11" id="KW-0520">NAD</keyword>